<evidence type="ECO:0000256" key="2">
    <source>
        <dbReference type="ARBA" id="ARBA00022448"/>
    </source>
</evidence>
<evidence type="ECO:0000256" key="1">
    <source>
        <dbReference type="ARBA" id="ARBA00005417"/>
    </source>
</evidence>
<dbReference type="PANTHER" id="PTHR42711">
    <property type="entry name" value="ABC TRANSPORTER ATP-BINDING PROTEIN"/>
    <property type="match status" value="1"/>
</dbReference>
<evidence type="ECO:0000259" key="5">
    <source>
        <dbReference type="PROSITE" id="PS50893"/>
    </source>
</evidence>
<dbReference type="GO" id="GO:0005524">
    <property type="term" value="F:ATP binding"/>
    <property type="evidence" value="ECO:0007669"/>
    <property type="project" value="UniProtKB-KW"/>
</dbReference>
<dbReference type="InterPro" id="IPR050763">
    <property type="entry name" value="ABC_transporter_ATP-binding"/>
</dbReference>
<dbReference type="Gene3D" id="3.40.50.300">
    <property type="entry name" value="P-loop containing nucleotide triphosphate hydrolases"/>
    <property type="match status" value="1"/>
</dbReference>
<gene>
    <name evidence="6" type="ORF">A2930_01240</name>
</gene>
<comment type="caution">
    <text evidence="6">The sequence shown here is derived from an EMBL/GenBank/DDBJ whole genome shotgun (WGS) entry which is preliminary data.</text>
</comment>
<dbReference type="SMART" id="SM00382">
    <property type="entry name" value="AAA"/>
    <property type="match status" value="1"/>
</dbReference>
<reference evidence="6 7" key="1">
    <citation type="journal article" date="2016" name="Nat. Commun.">
        <title>Thousands of microbial genomes shed light on interconnected biogeochemical processes in an aquifer system.</title>
        <authorList>
            <person name="Anantharaman K."/>
            <person name="Brown C.T."/>
            <person name="Hug L.A."/>
            <person name="Sharon I."/>
            <person name="Castelle C.J."/>
            <person name="Probst A.J."/>
            <person name="Thomas B.C."/>
            <person name="Singh A."/>
            <person name="Wilkins M.J."/>
            <person name="Karaoz U."/>
            <person name="Brodie E.L."/>
            <person name="Williams K.H."/>
            <person name="Hubbard S.S."/>
            <person name="Banfield J.F."/>
        </authorList>
    </citation>
    <scope>NUCLEOTIDE SEQUENCE [LARGE SCALE GENOMIC DNA]</scope>
</reference>
<dbReference type="PROSITE" id="PS50893">
    <property type="entry name" value="ABC_TRANSPORTER_2"/>
    <property type="match status" value="1"/>
</dbReference>
<evidence type="ECO:0000313" key="6">
    <source>
        <dbReference type="EMBL" id="OGF81403.1"/>
    </source>
</evidence>
<dbReference type="EMBL" id="MFID01000011">
    <property type="protein sequence ID" value="OGF81403.1"/>
    <property type="molecule type" value="Genomic_DNA"/>
</dbReference>
<dbReference type="InterPro" id="IPR003593">
    <property type="entry name" value="AAA+_ATPase"/>
</dbReference>
<dbReference type="Pfam" id="PF00005">
    <property type="entry name" value="ABC_tran"/>
    <property type="match status" value="1"/>
</dbReference>
<dbReference type="AlphaFoldDB" id="A0A1F5X0M4"/>
<dbReference type="PANTHER" id="PTHR42711:SF5">
    <property type="entry name" value="ABC TRANSPORTER ATP-BINDING PROTEIN NATA"/>
    <property type="match status" value="1"/>
</dbReference>
<comment type="similarity">
    <text evidence="1">Belongs to the ABC transporter superfamily.</text>
</comment>
<dbReference type="STRING" id="1798351.A2930_01240"/>
<dbReference type="InterPro" id="IPR027417">
    <property type="entry name" value="P-loop_NTPase"/>
</dbReference>
<sequence>MEFAIEIKNLVKKYQNKTAVDDVSFSVKRGEFFGFLGPNGAGKTSTINALTGIGQFQGGEIKVFGFDVVKDYREARRKIGLSPQEFNIDAFVSPRDTLYYVGGFFGMPKKERVKRADSVLRELGFGHEADLPFRALSGGFKRRVMLARAMMHNPDILILDEPTAGADVELRHGLWKILSDLNKKGKTILLTTHYLEEAERLCDRIGIIYNGKLVALESKHELIKDGKSIEEHYLNLTTNGATQ</sequence>
<keyword evidence="2" id="KW-0813">Transport</keyword>
<evidence type="ECO:0000256" key="3">
    <source>
        <dbReference type="ARBA" id="ARBA00022741"/>
    </source>
</evidence>
<protein>
    <recommendedName>
        <fullName evidence="5">ABC transporter domain-containing protein</fullName>
    </recommendedName>
</protein>
<accession>A0A1F5X0M4</accession>
<dbReference type="GO" id="GO:0016887">
    <property type="term" value="F:ATP hydrolysis activity"/>
    <property type="evidence" value="ECO:0007669"/>
    <property type="project" value="InterPro"/>
</dbReference>
<organism evidence="6 7">
    <name type="scientific">Candidatus Giovannonibacteria bacterium RIFCSPLOWO2_01_FULL_45_34</name>
    <dbReference type="NCBI Taxonomy" id="1798351"/>
    <lineage>
        <taxon>Bacteria</taxon>
        <taxon>Candidatus Giovannoniibacteriota</taxon>
    </lineage>
</organism>
<dbReference type="Proteomes" id="UP000178114">
    <property type="component" value="Unassembled WGS sequence"/>
</dbReference>
<proteinExistence type="inferred from homology"/>
<keyword evidence="3" id="KW-0547">Nucleotide-binding</keyword>
<keyword evidence="4" id="KW-0067">ATP-binding</keyword>
<dbReference type="SUPFAM" id="SSF52540">
    <property type="entry name" value="P-loop containing nucleoside triphosphate hydrolases"/>
    <property type="match status" value="1"/>
</dbReference>
<dbReference type="InterPro" id="IPR003439">
    <property type="entry name" value="ABC_transporter-like_ATP-bd"/>
</dbReference>
<feature type="domain" description="ABC transporter" evidence="5">
    <location>
        <begin position="5"/>
        <end position="235"/>
    </location>
</feature>
<evidence type="ECO:0000313" key="7">
    <source>
        <dbReference type="Proteomes" id="UP000178114"/>
    </source>
</evidence>
<name>A0A1F5X0M4_9BACT</name>
<evidence type="ECO:0000256" key="4">
    <source>
        <dbReference type="ARBA" id="ARBA00022840"/>
    </source>
</evidence>